<name>A0AAW1H4A7_POPJA</name>
<gene>
    <name evidence="1" type="ORF">QE152_g41206</name>
</gene>
<dbReference type="InterPro" id="IPR043502">
    <property type="entry name" value="DNA/RNA_pol_sf"/>
</dbReference>
<dbReference type="PANTHER" id="PTHR47331">
    <property type="entry name" value="PHD-TYPE DOMAIN-CONTAINING PROTEIN"/>
    <property type="match status" value="1"/>
</dbReference>
<keyword evidence="2" id="KW-1185">Reference proteome</keyword>
<dbReference type="AlphaFoldDB" id="A0AAW1H4A7"/>
<dbReference type="Proteomes" id="UP001458880">
    <property type="component" value="Unassembled WGS sequence"/>
</dbReference>
<sequence length="127" mass="14462">MAETQDQPATNQIHLLKRSRGQIILVHPKDQEYQKILWRNSEDKTIEAYKLQTVTYGTSSASYLATRCLKQLGIDHATEFPIESLIVQTDFYVDDLLTGTNTKDAAIQLRRNITNLLQRGGKITQLT</sequence>
<dbReference type="EMBL" id="JASPKY010002344">
    <property type="protein sequence ID" value="KAK9670768.1"/>
    <property type="molecule type" value="Genomic_DNA"/>
</dbReference>
<accession>A0AAW1H4A7</accession>
<dbReference type="SUPFAM" id="SSF56672">
    <property type="entry name" value="DNA/RNA polymerases"/>
    <property type="match status" value="1"/>
</dbReference>
<dbReference type="GO" id="GO:0071897">
    <property type="term" value="P:DNA biosynthetic process"/>
    <property type="evidence" value="ECO:0007669"/>
    <property type="project" value="UniProtKB-ARBA"/>
</dbReference>
<evidence type="ECO:0000313" key="1">
    <source>
        <dbReference type="EMBL" id="KAK9670768.1"/>
    </source>
</evidence>
<comment type="caution">
    <text evidence="1">The sequence shown here is derived from an EMBL/GenBank/DDBJ whole genome shotgun (WGS) entry which is preliminary data.</text>
</comment>
<organism evidence="1 2">
    <name type="scientific">Popillia japonica</name>
    <name type="common">Japanese beetle</name>
    <dbReference type="NCBI Taxonomy" id="7064"/>
    <lineage>
        <taxon>Eukaryota</taxon>
        <taxon>Metazoa</taxon>
        <taxon>Ecdysozoa</taxon>
        <taxon>Arthropoda</taxon>
        <taxon>Hexapoda</taxon>
        <taxon>Insecta</taxon>
        <taxon>Pterygota</taxon>
        <taxon>Neoptera</taxon>
        <taxon>Endopterygota</taxon>
        <taxon>Coleoptera</taxon>
        <taxon>Polyphaga</taxon>
        <taxon>Scarabaeiformia</taxon>
        <taxon>Scarabaeidae</taxon>
        <taxon>Rutelinae</taxon>
        <taxon>Popillia</taxon>
    </lineage>
</organism>
<evidence type="ECO:0000313" key="2">
    <source>
        <dbReference type="Proteomes" id="UP001458880"/>
    </source>
</evidence>
<protein>
    <submittedName>
        <fullName evidence="1">Uncharacterized protein</fullName>
    </submittedName>
</protein>
<reference evidence="1 2" key="1">
    <citation type="journal article" date="2024" name="BMC Genomics">
        <title>De novo assembly and annotation of Popillia japonica's genome with initial clues to its potential as an invasive pest.</title>
        <authorList>
            <person name="Cucini C."/>
            <person name="Boschi S."/>
            <person name="Funari R."/>
            <person name="Cardaioli E."/>
            <person name="Iannotti N."/>
            <person name="Marturano G."/>
            <person name="Paoli F."/>
            <person name="Bruttini M."/>
            <person name="Carapelli A."/>
            <person name="Frati F."/>
            <person name="Nardi F."/>
        </authorList>
    </citation>
    <scope>NUCLEOTIDE SEQUENCE [LARGE SCALE GENOMIC DNA]</scope>
    <source>
        <strain evidence="1">DMR45628</strain>
    </source>
</reference>
<proteinExistence type="predicted"/>